<dbReference type="AlphaFoldDB" id="A0A8J8N8U8"/>
<comment type="caution">
    <text evidence="2">The sequence shown here is derived from an EMBL/GenBank/DDBJ whole genome shotgun (WGS) entry which is preliminary data.</text>
</comment>
<sequence length="113" mass="12477">MTKVTKTRTTAVYVVNIFRVGHTTFLSSLNTWRQKSPTRANRPSFSATCSTDSVIVISFRTSLVLLYCGRSLKLRAGQEGLEPPTGRFGDGNSSQLSYCPSRKFSGAPRRAKI</sequence>
<proteinExistence type="predicted"/>
<gene>
    <name evidence="2" type="ORF">FGO68_gene12337</name>
</gene>
<evidence type="ECO:0000256" key="1">
    <source>
        <dbReference type="SAM" id="MobiDB-lite"/>
    </source>
</evidence>
<name>A0A8J8N8U8_HALGN</name>
<feature type="region of interest" description="Disordered" evidence="1">
    <location>
        <begin position="78"/>
        <end position="113"/>
    </location>
</feature>
<evidence type="ECO:0000313" key="3">
    <source>
        <dbReference type="Proteomes" id="UP000785679"/>
    </source>
</evidence>
<protein>
    <submittedName>
        <fullName evidence="2">Uncharacterized protein</fullName>
    </submittedName>
</protein>
<accession>A0A8J8N8U8</accession>
<organism evidence="2 3">
    <name type="scientific">Halteria grandinella</name>
    <dbReference type="NCBI Taxonomy" id="5974"/>
    <lineage>
        <taxon>Eukaryota</taxon>
        <taxon>Sar</taxon>
        <taxon>Alveolata</taxon>
        <taxon>Ciliophora</taxon>
        <taxon>Intramacronucleata</taxon>
        <taxon>Spirotrichea</taxon>
        <taxon>Stichotrichia</taxon>
        <taxon>Sporadotrichida</taxon>
        <taxon>Halteriidae</taxon>
        <taxon>Halteria</taxon>
    </lineage>
</organism>
<reference evidence="2" key="1">
    <citation type="submission" date="2019-06" db="EMBL/GenBank/DDBJ databases">
        <authorList>
            <person name="Zheng W."/>
        </authorList>
    </citation>
    <scope>NUCLEOTIDE SEQUENCE</scope>
    <source>
        <strain evidence="2">QDHG01</strain>
    </source>
</reference>
<evidence type="ECO:0000313" key="2">
    <source>
        <dbReference type="EMBL" id="TNV67719.1"/>
    </source>
</evidence>
<dbReference type="EMBL" id="RRYP01037820">
    <property type="protein sequence ID" value="TNV67719.1"/>
    <property type="molecule type" value="Genomic_DNA"/>
</dbReference>
<dbReference type="Proteomes" id="UP000785679">
    <property type="component" value="Unassembled WGS sequence"/>
</dbReference>
<keyword evidence="3" id="KW-1185">Reference proteome</keyword>